<keyword evidence="2" id="KW-1185">Reference proteome</keyword>
<name>A0AAV7NM38_PLEWA</name>
<evidence type="ECO:0000313" key="1">
    <source>
        <dbReference type="EMBL" id="KAJ1116005.1"/>
    </source>
</evidence>
<proteinExistence type="predicted"/>
<comment type="caution">
    <text evidence="1">The sequence shown here is derived from an EMBL/GenBank/DDBJ whole genome shotgun (WGS) entry which is preliminary data.</text>
</comment>
<reference evidence="1" key="1">
    <citation type="journal article" date="2022" name="bioRxiv">
        <title>Sequencing and chromosome-scale assembly of the giantPleurodeles waltlgenome.</title>
        <authorList>
            <person name="Brown T."/>
            <person name="Elewa A."/>
            <person name="Iarovenko S."/>
            <person name="Subramanian E."/>
            <person name="Araus A.J."/>
            <person name="Petzold A."/>
            <person name="Susuki M."/>
            <person name="Suzuki K.-i.T."/>
            <person name="Hayashi T."/>
            <person name="Toyoda A."/>
            <person name="Oliveira C."/>
            <person name="Osipova E."/>
            <person name="Leigh N.D."/>
            <person name="Simon A."/>
            <person name="Yun M.H."/>
        </authorList>
    </citation>
    <scope>NUCLEOTIDE SEQUENCE</scope>
    <source>
        <strain evidence="1">20211129_DDA</strain>
        <tissue evidence="1">Liver</tissue>
    </source>
</reference>
<dbReference type="AlphaFoldDB" id="A0AAV7NM38"/>
<protein>
    <submittedName>
        <fullName evidence="1">Uncharacterized protein</fullName>
    </submittedName>
</protein>
<evidence type="ECO:0000313" key="2">
    <source>
        <dbReference type="Proteomes" id="UP001066276"/>
    </source>
</evidence>
<sequence length="117" mass="12074">MDTVYLGPSILFHTAPTLHWQRGRVTPCLPTCSGAGSGPGSLAGSPRSVLVSSHLLPPLGTWTASAPSLLLRLLSQQRPPAALLPPPGNSCTAGPRCLEAPRPPLIVAPAAMCRGRP</sequence>
<gene>
    <name evidence="1" type="ORF">NDU88_004224</name>
</gene>
<dbReference type="Proteomes" id="UP001066276">
    <property type="component" value="Chromosome 8"/>
</dbReference>
<organism evidence="1 2">
    <name type="scientific">Pleurodeles waltl</name>
    <name type="common">Iberian ribbed newt</name>
    <dbReference type="NCBI Taxonomy" id="8319"/>
    <lineage>
        <taxon>Eukaryota</taxon>
        <taxon>Metazoa</taxon>
        <taxon>Chordata</taxon>
        <taxon>Craniata</taxon>
        <taxon>Vertebrata</taxon>
        <taxon>Euteleostomi</taxon>
        <taxon>Amphibia</taxon>
        <taxon>Batrachia</taxon>
        <taxon>Caudata</taxon>
        <taxon>Salamandroidea</taxon>
        <taxon>Salamandridae</taxon>
        <taxon>Pleurodelinae</taxon>
        <taxon>Pleurodeles</taxon>
    </lineage>
</organism>
<accession>A0AAV7NM38</accession>
<dbReference type="EMBL" id="JANPWB010000012">
    <property type="protein sequence ID" value="KAJ1116005.1"/>
    <property type="molecule type" value="Genomic_DNA"/>
</dbReference>